<accession>A0A7W3PHJ5</accession>
<evidence type="ECO:0000313" key="1">
    <source>
        <dbReference type="EMBL" id="GEK83781.1"/>
    </source>
</evidence>
<dbReference type="CDD" id="cd07812">
    <property type="entry name" value="SRPBCC"/>
    <property type="match status" value="1"/>
</dbReference>
<proteinExistence type="predicted"/>
<dbReference type="EMBL" id="JACGWW010000001">
    <property type="protein sequence ID" value="MBA8811931.1"/>
    <property type="molecule type" value="Genomic_DNA"/>
</dbReference>
<sequence>MIPIRHSADVSMRHGPSSILDVLLDASRAAEWNPALSSVESPPGPAPVGRGLPTRIRGVVRGTLTFLEAPSLEVRHRLDVPGGVELGSWLLEPLASGGTRVTHTMEHTGPVLRLMRRAFEPVPLWRLERLDRVVGERSRPR</sequence>
<dbReference type="EMBL" id="BJUV01000020">
    <property type="protein sequence ID" value="GEK83781.1"/>
    <property type="molecule type" value="Genomic_DNA"/>
</dbReference>
<dbReference type="InterPro" id="IPR019587">
    <property type="entry name" value="Polyketide_cyclase/dehydratase"/>
</dbReference>
<name>A0A7W3PHJ5_9MICO</name>
<gene>
    <name evidence="2" type="ORF">FB463_000155</name>
    <name evidence="1" type="ORF">FFA01_20900</name>
</gene>
<dbReference type="InterPro" id="IPR023393">
    <property type="entry name" value="START-like_dom_sf"/>
</dbReference>
<keyword evidence="3" id="KW-1185">Reference proteome</keyword>
<comment type="caution">
    <text evidence="2">The sequence shown here is derived from an EMBL/GenBank/DDBJ whole genome shotgun (WGS) entry which is preliminary data.</text>
</comment>
<reference evidence="1 3" key="1">
    <citation type="submission" date="2019-07" db="EMBL/GenBank/DDBJ databases">
        <title>Whole genome shotgun sequence of Frigoribacterium faeni NBRC 103066.</title>
        <authorList>
            <person name="Hosoyama A."/>
            <person name="Uohara A."/>
            <person name="Ohji S."/>
            <person name="Ichikawa N."/>
        </authorList>
    </citation>
    <scope>NUCLEOTIDE SEQUENCE [LARGE SCALE GENOMIC DNA]</scope>
    <source>
        <strain evidence="1 3">NBRC 103066</strain>
    </source>
</reference>
<protein>
    <recommendedName>
        <fullName evidence="5">Polyketide cyclase</fullName>
    </recommendedName>
</protein>
<evidence type="ECO:0000313" key="2">
    <source>
        <dbReference type="EMBL" id="MBA8811931.1"/>
    </source>
</evidence>
<organism evidence="2 4">
    <name type="scientific">Frigoribacterium faeni</name>
    <dbReference type="NCBI Taxonomy" id="145483"/>
    <lineage>
        <taxon>Bacteria</taxon>
        <taxon>Bacillati</taxon>
        <taxon>Actinomycetota</taxon>
        <taxon>Actinomycetes</taxon>
        <taxon>Micrococcales</taxon>
        <taxon>Microbacteriaceae</taxon>
        <taxon>Frigoribacterium</taxon>
    </lineage>
</organism>
<dbReference type="OrthoDB" id="4164084at2"/>
<evidence type="ECO:0000313" key="4">
    <source>
        <dbReference type="Proteomes" id="UP000522688"/>
    </source>
</evidence>
<dbReference type="AlphaFoldDB" id="A0A7W3PHJ5"/>
<dbReference type="Pfam" id="PF10604">
    <property type="entry name" value="Polyketide_cyc2"/>
    <property type="match status" value="1"/>
</dbReference>
<dbReference type="RefSeq" id="WP_146855843.1">
    <property type="nucleotide sequence ID" value="NZ_BAAAHR010000005.1"/>
</dbReference>
<dbReference type="SUPFAM" id="SSF55961">
    <property type="entry name" value="Bet v1-like"/>
    <property type="match status" value="1"/>
</dbReference>
<evidence type="ECO:0000313" key="3">
    <source>
        <dbReference type="Proteomes" id="UP000321154"/>
    </source>
</evidence>
<reference evidence="2 4" key="2">
    <citation type="submission" date="2020-07" db="EMBL/GenBank/DDBJ databases">
        <title>Sequencing the genomes of 1000 actinobacteria strains.</title>
        <authorList>
            <person name="Klenk H.-P."/>
        </authorList>
    </citation>
    <scope>NUCLEOTIDE SEQUENCE [LARGE SCALE GENOMIC DNA]</scope>
    <source>
        <strain evidence="2 4">DSM 10309</strain>
    </source>
</reference>
<dbReference type="Proteomes" id="UP000522688">
    <property type="component" value="Unassembled WGS sequence"/>
</dbReference>
<evidence type="ECO:0008006" key="5">
    <source>
        <dbReference type="Google" id="ProtNLM"/>
    </source>
</evidence>
<dbReference type="Gene3D" id="3.30.530.20">
    <property type="match status" value="1"/>
</dbReference>
<dbReference type="Proteomes" id="UP000321154">
    <property type="component" value="Unassembled WGS sequence"/>
</dbReference>